<name>A0A8H3S0Z2_9EURO</name>
<evidence type="ECO:0000256" key="1">
    <source>
        <dbReference type="ARBA" id="ARBA00023015"/>
    </source>
</evidence>
<evidence type="ECO:0000313" key="6">
    <source>
        <dbReference type="Proteomes" id="UP000465221"/>
    </source>
</evidence>
<feature type="region of interest" description="Disordered" evidence="4">
    <location>
        <begin position="366"/>
        <end position="386"/>
    </location>
</feature>
<accession>A0A8H3S0Z2</accession>
<protein>
    <submittedName>
        <fullName evidence="5">Uncharacterized protein</fullName>
    </submittedName>
</protein>
<evidence type="ECO:0000256" key="4">
    <source>
        <dbReference type="SAM" id="MobiDB-lite"/>
    </source>
</evidence>
<keyword evidence="3" id="KW-0539">Nucleus</keyword>
<evidence type="ECO:0000313" key="5">
    <source>
        <dbReference type="EMBL" id="GFF45173.1"/>
    </source>
</evidence>
<proteinExistence type="predicted"/>
<feature type="region of interest" description="Disordered" evidence="4">
    <location>
        <begin position="137"/>
        <end position="160"/>
    </location>
</feature>
<feature type="compositionally biased region" description="Polar residues" evidence="4">
    <location>
        <begin position="245"/>
        <end position="258"/>
    </location>
</feature>
<keyword evidence="1" id="KW-0805">Transcription regulation</keyword>
<feature type="region of interest" description="Disordered" evidence="4">
    <location>
        <begin position="213"/>
        <end position="276"/>
    </location>
</feature>
<gene>
    <name evidence="5" type="ORF">IFM46972_07728</name>
</gene>
<evidence type="ECO:0000256" key="3">
    <source>
        <dbReference type="ARBA" id="ARBA00023242"/>
    </source>
</evidence>
<sequence length="796" mass="89018">HCHRTGQALVLLTSRGSFFAIDFHPSSESHLCVTTLESIESVVRHFCRGHPDWSHIWPHALAMGRKPNQLILEFFIRGQKLEDASNRYQHTCRACGEKFPKGRIDSLTNHLVKKCQAIPLRDRQRVLLRLHELPDLADGDQNKDPNLAGQSKGKSVDLPYTTRQNFDGLNVLAEASRQVGASDHTKGGGPAYAQSVTVGGKTVVVDPALEAEGFQGHPTQPEHIEEDIKPPGTPQLSAATAIPSLPSTSMNDHPSSASPPLVEPSLTPDPTSNARQSQLSMIAASASEMVPQGIPMDHDPNALMSDGLPKLGSSPWNQQLSSHEQLLFDSLQEHDPTLTAATQRAASFPRPIAMNPNSQAKGFVNEFGNATKPTKPKVRGRFSAARRREVQEVRKRGACIRCRMLKKPCSGESPCTTCASVESARLWKHPCIRTRIAEEFELYNANLHATLAYHDVSSIKNQVKFEHYAGRIEVTHFEESMVYITFSGLQGHKPSMSTLDPQLQGLGDDPQFQGPLHELYLLDSDADDLPGKIEMYIKKTAPFFYERETSDIIKSTLMLALELSQQKKDVLLERVLELWVATHILVDSELRWKTYCNPTLPPTSMHSLAQPSDDGRMPIDEVTNAESYGLLCNQLRAATEKRASQLSKSVMNDLERRLLQRQQSGWFETFLVALLLLNCVERTCWLFRSWDDENFAQRWPLDKRPPYYASQGDRFSDILHMLLKMRSLPPKAAPGADGILKAMEGSDENAARWFDMIKITPLYLEQRQAAVFDPNDSRSLDLRYGAKLLPPTNVYT</sequence>
<dbReference type="InterPro" id="IPR052973">
    <property type="entry name" value="Fungal_sec-metab_reg_TF"/>
</dbReference>
<dbReference type="CDD" id="cd00067">
    <property type="entry name" value="GAL4"/>
    <property type="match status" value="1"/>
</dbReference>
<feature type="non-terminal residue" evidence="5">
    <location>
        <position position="796"/>
    </location>
</feature>
<dbReference type="PANTHER" id="PTHR35392:SF2">
    <property type="entry name" value="ZN(II)2CYS6 TRANSCRIPTION FACTOR (EUROFUNG)"/>
    <property type="match status" value="1"/>
</dbReference>
<reference evidence="5 6" key="1">
    <citation type="submission" date="2020-01" db="EMBL/GenBank/DDBJ databases">
        <title>Draft genome sequence of Aspergillus udagawae IFM 46972.</title>
        <authorList>
            <person name="Takahashi H."/>
            <person name="Yaguchi T."/>
        </authorList>
    </citation>
    <scope>NUCLEOTIDE SEQUENCE [LARGE SCALE GENOMIC DNA]</scope>
    <source>
        <strain evidence="5 6">IFM 46972</strain>
    </source>
</reference>
<dbReference type="AlphaFoldDB" id="A0A8H3S0Z2"/>
<organism evidence="5 6">
    <name type="scientific">Aspergillus udagawae</name>
    <dbReference type="NCBI Taxonomy" id="91492"/>
    <lineage>
        <taxon>Eukaryota</taxon>
        <taxon>Fungi</taxon>
        <taxon>Dikarya</taxon>
        <taxon>Ascomycota</taxon>
        <taxon>Pezizomycotina</taxon>
        <taxon>Eurotiomycetes</taxon>
        <taxon>Eurotiomycetidae</taxon>
        <taxon>Eurotiales</taxon>
        <taxon>Aspergillaceae</taxon>
        <taxon>Aspergillus</taxon>
        <taxon>Aspergillus subgen. Fumigati</taxon>
    </lineage>
</organism>
<dbReference type="EMBL" id="BLKC01000061">
    <property type="protein sequence ID" value="GFF45173.1"/>
    <property type="molecule type" value="Genomic_DNA"/>
</dbReference>
<feature type="compositionally biased region" description="Basic and acidic residues" evidence="4">
    <location>
        <begin position="220"/>
        <end position="229"/>
    </location>
</feature>
<dbReference type="GO" id="GO:0008270">
    <property type="term" value="F:zinc ion binding"/>
    <property type="evidence" value="ECO:0007669"/>
    <property type="project" value="InterPro"/>
</dbReference>
<keyword evidence="2" id="KW-0804">Transcription</keyword>
<dbReference type="InterPro" id="IPR001138">
    <property type="entry name" value="Zn2Cys6_DnaBD"/>
</dbReference>
<comment type="caution">
    <text evidence="5">The sequence shown here is derived from an EMBL/GenBank/DDBJ whole genome shotgun (WGS) entry which is preliminary data.</text>
</comment>
<dbReference type="Proteomes" id="UP000465221">
    <property type="component" value="Unassembled WGS sequence"/>
</dbReference>
<dbReference type="PANTHER" id="PTHR35392">
    <property type="entry name" value="ZN(II)2CYS6 TRANSCRIPTION FACTOR (EUROFUNG)-RELATED-RELATED"/>
    <property type="match status" value="1"/>
</dbReference>
<evidence type="ECO:0000256" key="2">
    <source>
        <dbReference type="ARBA" id="ARBA00023163"/>
    </source>
</evidence>
<dbReference type="GO" id="GO:0000981">
    <property type="term" value="F:DNA-binding transcription factor activity, RNA polymerase II-specific"/>
    <property type="evidence" value="ECO:0007669"/>
    <property type="project" value="InterPro"/>
</dbReference>